<proteinExistence type="predicted"/>
<dbReference type="Proteomes" id="UP000240903">
    <property type="component" value="Segment"/>
</dbReference>
<keyword evidence="3" id="KW-1185">Reference proteome</keyword>
<evidence type="ECO:0000313" key="3">
    <source>
        <dbReference type="Proteomes" id="UP000240903"/>
    </source>
</evidence>
<feature type="region of interest" description="Disordered" evidence="1">
    <location>
        <begin position="103"/>
        <end position="123"/>
    </location>
</feature>
<evidence type="ECO:0000313" key="2">
    <source>
        <dbReference type="EMBL" id="AUV61885.1"/>
    </source>
</evidence>
<reference evidence="3" key="1">
    <citation type="submission" date="2018-01" db="EMBL/GenBank/DDBJ databases">
        <title>Pseudomonas phages infecting Pseudomonas sp. isolated from Prunus avium.</title>
        <authorList>
            <person name="Colberg O."/>
            <person name="Carstens A.B."/>
            <person name="Kot W."/>
            <person name="Hansen L.H."/>
        </authorList>
    </citation>
    <scope>NUCLEOTIDE SEQUENCE [LARGE SCALE GENOMIC DNA]</scope>
</reference>
<name>A0A2K9VI25_9CAUD</name>
<dbReference type="EMBL" id="MG775260">
    <property type="protein sequence ID" value="AUV61885.1"/>
    <property type="molecule type" value="Genomic_DNA"/>
</dbReference>
<organism evidence="2 3">
    <name type="scientific">Pseudomonas phage Littlefix</name>
    <dbReference type="NCBI Taxonomy" id="2079289"/>
    <lineage>
        <taxon>Viruses</taxon>
        <taxon>Duplodnaviria</taxon>
        <taxon>Heunggongvirae</taxon>
        <taxon>Uroviricota</taxon>
        <taxon>Caudoviricetes</taxon>
        <taxon>Schitoviridae</taxon>
        <taxon>Littlefixvirus</taxon>
        <taxon>Littlefixvirus littlefix</taxon>
    </lineage>
</organism>
<sequence length="123" mass="13892">MRQVRKGNVGLPLAVVEAYIKAMDNPTDPASAEAAANMHRAILHGYTQIQQGVEQATLKVCIGKVGYLDPDDVRRFLSKEIPRLTLYRDKKSHHNMPLYFAQKPSYYKKNQAPKTKAPAKKKK</sequence>
<evidence type="ECO:0000256" key="1">
    <source>
        <dbReference type="SAM" id="MobiDB-lite"/>
    </source>
</evidence>
<protein>
    <submittedName>
        <fullName evidence="2">Uncharacterized protein</fullName>
    </submittedName>
</protein>
<gene>
    <name evidence="2" type="ORF">PsPhLittlefix_gp70</name>
</gene>
<accession>A0A2K9VI25</accession>